<gene>
    <name evidence="12" type="ORF">DPPLL_10400</name>
</gene>
<evidence type="ECO:0000259" key="10">
    <source>
        <dbReference type="PROSITE" id="PS50112"/>
    </source>
</evidence>
<dbReference type="Pfam" id="PF00672">
    <property type="entry name" value="HAMP"/>
    <property type="match status" value="1"/>
</dbReference>
<evidence type="ECO:0000256" key="7">
    <source>
        <dbReference type="SAM" id="MobiDB-lite"/>
    </source>
</evidence>
<dbReference type="InterPro" id="IPR005467">
    <property type="entry name" value="His_kinase_dom"/>
</dbReference>
<dbReference type="Pfam" id="PF08448">
    <property type="entry name" value="PAS_4"/>
    <property type="match status" value="1"/>
</dbReference>
<keyword evidence="8" id="KW-1133">Transmembrane helix</keyword>
<dbReference type="Proteomes" id="UP000830055">
    <property type="component" value="Chromosome"/>
</dbReference>
<accession>A0ABM7W6Y3</accession>
<feature type="compositionally biased region" description="Basic and acidic residues" evidence="7">
    <location>
        <begin position="1"/>
        <end position="10"/>
    </location>
</feature>
<dbReference type="SUPFAM" id="SSF47384">
    <property type="entry name" value="Homodimeric domain of signal transducing histidine kinase"/>
    <property type="match status" value="1"/>
</dbReference>
<evidence type="ECO:0000256" key="8">
    <source>
        <dbReference type="SAM" id="Phobius"/>
    </source>
</evidence>
<dbReference type="SUPFAM" id="SSF55785">
    <property type="entry name" value="PYP-like sensor domain (PAS domain)"/>
    <property type="match status" value="1"/>
</dbReference>
<feature type="transmembrane region" description="Helical" evidence="8">
    <location>
        <begin position="202"/>
        <end position="220"/>
    </location>
</feature>
<evidence type="ECO:0000256" key="4">
    <source>
        <dbReference type="ARBA" id="ARBA00022553"/>
    </source>
</evidence>
<name>A0ABM7W6Y3_9BACT</name>
<dbReference type="RefSeq" id="WP_284153751.1">
    <property type="nucleotide sequence ID" value="NZ_AP025516.1"/>
</dbReference>
<dbReference type="SMART" id="SM00388">
    <property type="entry name" value="HisKA"/>
    <property type="match status" value="1"/>
</dbReference>
<dbReference type="PROSITE" id="PS50112">
    <property type="entry name" value="PAS"/>
    <property type="match status" value="1"/>
</dbReference>
<sequence length="774" mass="86541">MNLHAAHDEPAFPPGSDPHSPVPAQIKKQRLLKRRMVRRIIYVCIALIPVFTWLQGRLFEHDFELPFSSTIIVFALINLNVVLILLVLFLILRYLAELIFERQMNIMGSRLRSKLVISFLSLSLLPTILLFFVSLQFISSSVDYWFNSNIEQSLQESLALAQNTIQESQTQARITGDAVAARLVGPNADRVTAGGNEGLTELLALAPATVPSALSLLFDGSRVDLHTASRALQGILLPKVPVDVLQRVRAEQSGEVILQETDQGELVRHVRPIDNGGPAEEATILVTTLLIDRAKLDRLTAISSGIEGYRQLKYLKDPFKFWLLLILLFVTLLIVFAAIWFGLRIARSITEPVDRLVAATKRVSKGDFDFVMEDIANDEIGQLMTSFNSMTANIHSGNKKLAETHQALERSSQESQQRRRYMEIILQNVSAGVISLDEFGRITTINRFAEKLLRIDSSRFIGMTYRQALPREYALIIDRFIEELYATEKMTIEQHLKVVINRISLSLLVNFTRLENDDGAPIGFVLVFDNLTKLEKMQRMAAWREVARRIAHEIKNPLTPIQLSAQRLRKRYPELLEGEESVFDRCTETIISQVEALKQLVSEFSQFARMPKINKAPANLAALTRDTLVLYREAHKNIAFSCTTDPDLSIFEFDAEQIKRCLINLLDNAVAVLPDGGTIDVELAVNPDAQSALIKVCDSGPGISKENKTRLFEPYFSTKKSGTGLGLAIVSTIVTDHGGYIRVLDNAPHGSVFVIELPLSGDAVPSGPSQHEVV</sequence>
<dbReference type="SMART" id="SM00304">
    <property type="entry name" value="HAMP"/>
    <property type="match status" value="1"/>
</dbReference>
<dbReference type="Gene3D" id="3.30.565.10">
    <property type="entry name" value="Histidine kinase-like ATPase, C-terminal domain"/>
    <property type="match status" value="1"/>
</dbReference>
<dbReference type="InterPro" id="IPR036890">
    <property type="entry name" value="HATPase_C_sf"/>
</dbReference>
<evidence type="ECO:0000313" key="13">
    <source>
        <dbReference type="Proteomes" id="UP000830055"/>
    </source>
</evidence>
<feature type="transmembrane region" description="Helical" evidence="8">
    <location>
        <begin position="115"/>
        <end position="138"/>
    </location>
</feature>
<dbReference type="SMART" id="SM00387">
    <property type="entry name" value="HATPase_c"/>
    <property type="match status" value="1"/>
</dbReference>
<evidence type="ECO:0000256" key="1">
    <source>
        <dbReference type="ARBA" id="ARBA00000085"/>
    </source>
</evidence>
<feature type="region of interest" description="Disordered" evidence="7">
    <location>
        <begin position="1"/>
        <end position="23"/>
    </location>
</feature>
<dbReference type="EMBL" id="AP025516">
    <property type="protein sequence ID" value="BDD86675.1"/>
    <property type="molecule type" value="Genomic_DNA"/>
</dbReference>
<dbReference type="Gene3D" id="6.10.340.10">
    <property type="match status" value="1"/>
</dbReference>
<evidence type="ECO:0000256" key="2">
    <source>
        <dbReference type="ARBA" id="ARBA00004370"/>
    </source>
</evidence>
<feature type="domain" description="HAMP" evidence="11">
    <location>
        <begin position="347"/>
        <end position="399"/>
    </location>
</feature>
<comment type="catalytic activity">
    <reaction evidence="1">
        <text>ATP + protein L-histidine = ADP + protein N-phospho-L-histidine.</text>
        <dbReference type="EC" id="2.7.13.3"/>
    </reaction>
</comment>
<reference evidence="12 13" key="1">
    <citation type="submission" date="2022-01" db="EMBL/GenBank/DDBJ databases">
        <title>Desulfofustis limnae sp. nov., a novel mesophilic sulfate-reducing bacterium isolated from marsh soil.</title>
        <authorList>
            <person name="Watanabe M."/>
            <person name="Takahashi A."/>
            <person name="Kojima H."/>
            <person name="Fukui M."/>
        </authorList>
    </citation>
    <scope>NUCLEOTIDE SEQUENCE [LARGE SCALE GENOMIC DNA]</scope>
    <source>
        <strain evidence="12 13">PPLL</strain>
    </source>
</reference>
<evidence type="ECO:0000313" key="12">
    <source>
        <dbReference type="EMBL" id="BDD86675.1"/>
    </source>
</evidence>
<keyword evidence="13" id="KW-1185">Reference proteome</keyword>
<dbReference type="NCBIfam" id="TIGR00229">
    <property type="entry name" value="sensory_box"/>
    <property type="match status" value="1"/>
</dbReference>
<feature type="domain" description="PAS" evidence="10">
    <location>
        <begin position="418"/>
        <end position="488"/>
    </location>
</feature>
<dbReference type="InterPro" id="IPR017232">
    <property type="entry name" value="NtrY"/>
</dbReference>
<keyword evidence="4" id="KW-0597">Phosphoprotein</keyword>
<evidence type="ECO:0000256" key="6">
    <source>
        <dbReference type="ARBA" id="ARBA00022777"/>
    </source>
</evidence>
<proteinExistence type="predicted"/>
<evidence type="ECO:0000259" key="11">
    <source>
        <dbReference type="PROSITE" id="PS50885"/>
    </source>
</evidence>
<dbReference type="PRINTS" id="PR00344">
    <property type="entry name" value="BCTRLSENSOR"/>
</dbReference>
<keyword evidence="8" id="KW-0472">Membrane</keyword>
<dbReference type="Pfam" id="PF00512">
    <property type="entry name" value="HisKA"/>
    <property type="match status" value="1"/>
</dbReference>
<dbReference type="Gene3D" id="1.10.287.130">
    <property type="match status" value="1"/>
</dbReference>
<keyword evidence="8" id="KW-0812">Transmembrane</keyword>
<dbReference type="CDD" id="cd06225">
    <property type="entry name" value="HAMP"/>
    <property type="match status" value="1"/>
</dbReference>
<dbReference type="CDD" id="cd00075">
    <property type="entry name" value="HATPase"/>
    <property type="match status" value="1"/>
</dbReference>
<dbReference type="InterPro" id="IPR003660">
    <property type="entry name" value="HAMP_dom"/>
</dbReference>
<organism evidence="12 13">
    <name type="scientific">Desulfofustis limnaeus</name>
    <dbReference type="NCBI Taxonomy" id="2740163"/>
    <lineage>
        <taxon>Bacteria</taxon>
        <taxon>Pseudomonadati</taxon>
        <taxon>Thermodesulfobacteriota</taxon>
        <taxon>Desulfobulbia</taxon>
        <taxon>Desulfobulbales</taxon>
        <taxon>Desulfocapsaceae</taxon>
        <taxon>Desulfofustis</taxon>
    </lineage>
</organism>
<dbReference type="Gene3D" id="3.30.450.20">
    <property type="entry name" value="PAS domain"/>
    <property type="match status" value="1"/>
</dbReference>
<dbReference type="PIRSF" id="PIRSF037532">
    <property type="entry name" value="STHK_NtrY"/>
    <property type="match status" value="1"/>
</dbReference>
<keyword evidence="6 12" id="KW-0418">Kinase</keyword>
<dbReference type="EC" id="2.7.13.3" evidence="3"/>
<dbReference type="InterPro" id="IPR004358">
    <property type="entry name" value="Sig_transdc_His_kin-like_C"/>
</dbReference>
<dbReference type="PANTHER" id="PTHR43065">
    <property type="entry name" value="SENSOR HISTIDINE KINASE"/>
    <property type="match status" value="1"/>
</dbReference>
<protein>
    <recommendedName>
        <fullName evidence="3">histidine kinase</fullName>
        <ecNumber evidence="3">2.7.13.3</ecNumber>
    </recommendedName>
</protein>
<dbReference type="InterPro" id="IPR000014">
    <property type="entry name" value="PAS"/>
</dbReference>
<dbReference type="PROSITE" id="PS50885">
    <property type="entry name" value="HAMP"/>
    <property type="match status" value="1"/>
</dbReference>
<dbReference type="InterPro" id="IPR003661">
    <property type="entry name" value="HisK_dim/P_dom"/>
</dbReference>
<dbReference type="CDD" id="cd00082">
    <property type="entry name" value="HisKA"/>
    <property type="match status" value="1"/>
</dbReference>
<feature type="transmembrane region" description="Helical" evidence="8">
    <location>
        <begin position="321"/>
        <end position="343"/>
    </location>
</feature>
<dbReference type="CDD" id="cd00130">
    <property type="entry name" value="PAS"/>
    <property type="match status" value="1"/>
</dbReference>
<keyword evidence="5" id="KW-0808">Transferase</keyword>
<dbReference type="PANTHER" id="PTHR43065:SF42">
    <property type="entry name" value="TWO-COMPONENT SENSOR PPRA"/>
    <property type="match status" value="1"/>
</dbReference>
<dbReference type="SUPFAM" id="SSF55874">
    <property type="entry name" value="ATPase domain of HSP90 chaperone/DNA topoisomerase II/histidine kinase"/>
    <property type="match status" value="1"/>
</dbReference>
<evidence type="ECO:0000256" key="3">
    <source>
        <dbReference type="ARBA" id="ARBA00012438"/>
    </source>
</evidence>
<feature type="transmembrane region" description="Helical" evidence="8">
    <location>
        <begin position="71"/>
        <end position="95"/>
    </location>
</feature>
<dbReference type="PROSITE" id="PS50109">
    <property type="entry name" value="HIS_KIN"/>
    <property type="match status" value="1"/>
</dbReference>
<dbReference type="Pfam" id="PF02518">
    <property type="entry name" value="HATPase_c"/>
    <property type="match status" value="1"/>
</dbReference>
<dbReference type="InterPro" id="IPR003594">
    <property type="entry name" value="HATPase_dom"/>
</dbReference>
<dbReference type="SUPFAM" id="SSF158472">
    <property type="entry name" value="HAMP domain-like"/>
    <property type="match status" value="1"/>
</dbReference>
<dbReference type="InterPro" id="IPR013656">
    <property type="entry name" value="PAS_4"/>
</dbReference>
<feature type="transmembrane region" description="Helical" evidence="8">
    <location>
        <begin position="40"/>
        <end position="59"/>
    </location>
</feature>
<dbReference type="InterPro" id="IPR036097">
    <property type="entry name" value="HisK_dim/P_sf"/>
</dbReference>
<evidence type="ECO:0000256" key="5">
    <source>
        <dbReference type="ARBA" id="ARBA00022679"/>
    </source>
</evidence>
<comment type="subcellular location">
    <subcellularLocation>
        <location evidence="2">Membrane</location>
    </subcellularLocation>
</comment>
<feature type="domain" description="Histidine kinase" evidence="9">
    <location>
        <begin position="549"/>
        <end position="761"/>
    </location>
</feature>
<evidence type="ECO:0000259" key="9">
    <source>
        <dbReference type="PROSITE" id="PS50109"/>
    </source>
</evidence>
<dbReference type="SMART" id="SM00091">
    <property type="entry name" value="PAS"/>
    <property type="match status" value="1"/>
</dbReference>
<dbReference type="InterPro" id="IPR035965">
    <property type="entry name" value="PAS-like_dom_sf"/>
</dbReference>
<dbReference type="GO" id="GO:0016301">
    <property type="term" value="F:kinase activity"/>
    <property type="evidence" value="ECO:0007669"/>
    <property type="project" value="UniProtKB-KW"/>
</dbReference>